<dbReference type="EMBL" id="JAGVWC010000010">
    <property type="protein sequence ID" value="MBS3061519.1"/>
    <property type="molecule type" value="Genomic_DNA"/>
</dbReference>
<evidence type="ECO:0000256" key="1">
    <source>
        <dbReference type="SAM" id="MobiDB-lite"/>
    </source>
</evidence>
<proteinExistence type="predicted"/>
<protein>
    <submittedName>
        <fullName evidence="2">Uncharacterized protein</fullName>
    </submittedName>
</protein>
<accession>A0A8T4L7M2</accession>
<name>A0A8T4L7M2_9ARCH</name>
<dbReference type="AlphaFoldDB" id="A0A8T4L7M2"/>
<feature type="region of interest" description="Disordered" evidence="1">
    <location>
        <begin position="1"/>
        <end position="23"/>
    </location>
</feature>
<reference evidence="2" key="2">
    <citation type="submission" date="2021-05" db="EMBL/GenBank/DDBJ databases">
        <title>Protein family content uncovers lineage relationships and bacterial pathway maintenance mechanisms in DPANN archaea.</title>
        <authorList>
            <person name="Castelle C.J."/>
            <person name="Meheust R."/>
            <person name="Jaffe A.L."/>
            <person name="Seitz K."/>
            <person name="Gong X."/>
            <person name="Baker B.J."/>
            <person name="Banfield J.F."/>
        </authorList>
    </citation>
    <scope>NUCLEOTIDE SEQUENCE</scope>
    <source>
        <strain evidence="2">RIFCSPLOWO2_01_FULL_AR10_48_17</strain>
    </source>
</reference>
<comment type="caution">
    <text evidence="2">The sequence shown here is derived from an EMBL/GenBank/DDBJ whole genome shotgun (WGS) entry which is preliminary data.</text>
</comment>
<dbReference type="Proteomes" id="UP000675968">
    <property type="component" value="Unassembled WGS sequence"/>
</dbReference>
<evidence type="ECO:0000313" key="2">
    <source>
        <dbReference type="EMBL" id="MBS3061519.1"/>
    </source>
</evidence>
<organism evidence="2 3">
    <name type="scientific">Candidatus Iainarchaeum sp</name>
    <dbReference type="NCBI Taxonomy" id="3101447"/>
    <lineage>
        <taxon>Archaea</taxon>
        <taxon>Candidatus Iainarchaeota</taxon>
        <taxon>Candidatus Iainarchaeia</taxon>
        <taxon>Candidatus Iainarchaeales</taxon>
        <taxon>Candidatus Iainarchaeaceae</taxon>
        <taxon>Candidatus Iainarchaeum</taxon>
    </lineage>
</organism>
<evidence type="ECO:0000313" key="3">
    <source>
        <dbReference type="Proteomes" id="UP000675968"/>
    </source>
</evidence>
<sequence>MRKPKPDPSAWNRKNEQRRRTRLKQRVPAFSISKLDKRLVGLHLLKCESDARLNDLASRLKREKRQNEPSKSLIAALEQKIKMETGKNQRIKNDYTVLGKRFFDLEAKQQGST</sequence>
<reference evidence="2" key="1">
    <citation type="submission" date="2021-03" db="EMBL/GenBank/DDBJ databases">
        <authorList>
            <person name="Jaffe A."/>
        </authorList>
    </citation>
    <scope>NUCLEOTIDE SEQUENCE</scope>
    <source>
        <strain evidence="2">RIFCSPLOWO2_01_FULL_AR10_48_17</strain>
    </source>
</reference>
<gene>
    <name evidence="2" type="ORF">J4215_02970</name>
</gene>